<evidence type="ECO:0000313" key="4">
    <source>
        <dbReference type="Proteomes" id="UP001515480"/>
    </source>
</evidence>
<comment type="caution">
    <text evidence="3">The sequence shown here is derived from an EMBL/GenBank/DDBJ whole genome shotgun (WGS) entry which is preliminary data.</text>
</comment>
<keyword evidence="1" id="KW-0175">Coiled coil</keyword>
<proteinExistence type="predicted"/>
<feature type="compositionally biased region" description="Basic and acidic residues" evidence="2">
    <location>
        <begin position="344"/>
        <end position="363"/>
    </location>
</feature>
<evidence type="ECO:0000256" key="1">
    <source>
        <dbReference type="SAM" id="Coils"/>
    </source>
</evidence>
<accession>A0AB34JYD0</accession>
<protein>
    <submittedName>
        <fullName evidence="3">Uncharacterized protein</fullName>
    </submittedName>
</protein>
<feature type="compositionally biased region" description="Low complexity" evidence="2">
    <location>
        <begin position="323"/>
        <end position="341"/>
    </location>
</feature>
<keyword evidence="4" id="KW-1185">Reference proteome</keyword>
<feature type="region of interest" description="Disordered" evidence="2">
    <location>
        <begin position="279"/>
        <end position="461"/>
    </location>
</feature>
<sequence length="916" mass="102238">MVSDSVAMKLVGSMLLHDDDVAPGGDGLALAVGLFSERKFRELLGRGRAHEAFAYLIPFLRKELTSLQLDGKVAEPQFWELHDDLMCRALVDAKRITDDVLSVYKLALESRPVPEGVFSLISVGKVASVKKTSEDDRLVELLQFIPTMQDALEEGRKVDASPREELADYVRRAEAAFKHATKLKEEAEELREQLINLTKQHDKEREEKRACKRQLAKEKEEREKLQFELREVKRKWSDSLPLVDNKRKRDEEVHDMGSSVVTKAFGIDSSKLPVMLCEQQPDERSSLQKERAKKRDAASMLKKPTPVDTTKALEHEKVASLPGENSSSGEKISSGEKSGASLPGEERSKSPRGETSCIDREDSADSAAKPPPNKRQKQPDQPDPATQPTQPADEEPDEPTVRLPGRARLRQQPHVVDSEETQPLDLPPDSPDEAVNSGESDAQRSSGKAVLKSPTKPSDVRTRLTVHRNILYIGCCTSEPKPNMRVFPDLTCGIHHMMQYISKSKEGDDFEVLLVLQRSGRIVCFKRPWITTSPESPQRSSPAALASKVTLVGPESGVLAGVERVEADKPPSMVRLGNLDKIVVCIDENVCMYESHLERFASGLKVETKLERAFKARLPPLIQSSNARSIAHHPVDKNLYAVSTGDAKILVQSFHLHDQFQTISGSGPPPLIEFSTSGNLFISVATVMRQGGLATVHLQTRNVPEASLAPHSNAVVRREDCVDLEDFRRKKAEEKAKNKDALEKWVEKYQTQNRGSTLLQSDCYDSAELPQGMPVRIVPVRKQVGRQYEDFALLSWPTEIEVWKLRPVEKVAWRKMIDCTCTAVFAFHMQNGRQYWLVGTSQAQLYVISAWNTTKEKELKDVKIVDVLPVGSAPKAITAISTLNDVRENLLPHVLLYIGYADGSVNAYSMDELLGK</sequence>
<organism evidence="3 4">
    <name type="scientific">Prymnesium parvum</name>
    <name type="common">Toxic golden alga</name>
    <dbReference type="NCBI Taxonomy" id="97485"/>
    <lineage>
        <taxon>Eukaryota</taxon>
        <taxon>Haptista</taxon>
        <taxon>Haptophyta</taxon>
        <taxon>Prymnesiophyceae</taxon>
        <taxon>Prymnesiales</taxon>
        <taxon>Prymnesiaceae</taxon>
        <taxon>Prymnesium</taxon>
    </lineage>
</organism>
<evidence type="ECO:0000256" key="2">
    <source>
        <dbReference type="SAM" id="MobiDB-lite"/>
    </source>
</evidence>
<dbReference type="EMBL" id="JBGBPQ010000003">
    <property type="protein sequence ID" value="KAL1526920.1"/>
    <property type="molecule type" value="Genomic_DNA"/>
</dbReference>
<feature type="compositionally biased region" description="Basic and acidic residues" evidence="2">
    <location>
        <begin position="281"/>
        <end position="297"/>
    </location>
</feature>
<dbReference type="AlphaFoldDB" id="A0AB34JYD0"/>
<evidence type="ECO:0000313" key="3">
    <source>
        <dbReference type="EMBL" id="KAL1526920.1"/>
    </source>
</evidence>
<gene>
    <name evidence="3" type="ORF">AB1Y20_015611</name>
</gene>
<reference evidence="3 4" key="1">
    <citation type="journal article" date="2024" name="Science">
        <title>Giant polyketide synthase enzymes in the biosynthesis of giant marine polyether toxins.</title>
        <authorList>
            <person name="Fallon T.R."/>
            <person name="Shende V.V."/>
            <person name="Wierzbicki I.H."/>
            <person name="Pendleton A.L."/>
            <person name="Watervoot N.F."/>
            <person name="Auber R.P."/>
            <person name="Gonzalez D.J."/>
            <person name="Wisecaver J.H."/>
            <person name="Moore B.S."/>
        </authorList>
    </citation>
    <scope>NUCLEOTIDE SEQUENCE [LARGE SCALE GENOMIC DNA]</scope>
    <source>
        <strain evidence="3 4">12B1</strain>
    </source>
</reference>
<feature type="coiled-coil region" evidence="1">
    <location>
        <begin position="170"/>
        <end position="235"/>
    </location>
</feature>
<feature type="compositionally biased region" description="Polar residues" evidence="2">
    <location>
        <begin position="437"/>
        <end position="446"/>
    </location>
</feature>
<dbReference type="Proteomes" id="UP001515480">
    <property type="component" value="Unassembled WGS sequence"/>
</dbReference>
<name>A0AB34JYD0_PRYPA</name>